<proteinExistence type="predicted"/>
<dbReference type="EMBL" id="NIDE01000004">
    <property type="protein sequence ID" value="OWK43298.1"/>
    <property type="molecule type" value="Genomic_DNA"/>
</dbReference>
<sequence>MKPDIMRETASAPRIRRPPFCTYCWLMNGEVSKPHFSLKNRHVSTDRHLECGTLPPLLFLLVRELRHNQRGHECRKRRPACGPGRAECETKAAVKRRTPNGR</sequence>
<dbReference type="Proteomes" id="UP000214646">
    <property type="component" value="Unassembled WGS sequence"/>
</dbReference>
<comment type="caution">
    <text evidence="1">The sequence shown here is derived from an EMBL/GenBank/DDBJ whole genome shotgun (WGS) entry which is preliminary data.</text>
</comment>
<reference evidence="2" key="1">
    <citation type="submission" date="2017-06" db="EMBL/GenBank/DDBJ databases">
        <title>Genome analysis of Fimbriiglobus ruber SP5, the first member of the order Planctomycetales with confirmed chitinolytic capability.</title>
        <authorList>
            <person name="Ravin N.V."/>
            <person name="Rakitin A.L."/>
            <person name="Ivanova A.A."/>
            <person name="Beletsky A.V."/>
            <person name="Kulichevskaya I.S."/>
            <person name="Mardanov A.V."/>
            <person name="Dedysh S.N."/>
        </authorList>
    </citation>
    <scope>NUCLEOTIDE SEQUENCE [LARGE SCALE GENOMIC DNA]</scope>
    <source>
        <strain evidence="2">SP5</strain>
    </source>
</reference>
<accession>A0A225DXN6</accession>
<organism evidence="1 2">
    <name type="scientific">Fimbriiglobus ruber</name>
    <dbReference type="NCBI Taxonomy" id="1908690"/>
    <lineage>
        <taxon>Bacteria</taxon>
        <taxon>Pseudomonadati</taxon>
        <taxon>Planctomycetota</taxon>
        <taxon>Planctomycetia</taxon>
        <taxon>Gemmatales</taxon>
        <taxon>Gemmataceae</taxon>
        <taxon>Fimbriiglobus</taxon>
    </lineage>
</organism>
<evidence type="ECO:0000313" key="1">
    <source>
        <dbReference type="EMBL" id="OWK43298.1"/>
    </source>
</evidence>
<protein>
    <submittedName>
        <fullName evidence="1">Uncharacterized protein</fullName>
    </submittedName>
</protein>
<name>A0A225DXN6_9BACT</name>
<evidence type="ECO:0000313" key="2">
    <source>
        <dbReference type="Proteomes" id="UP000214646"/>
    </source>
</evidence>
<dbReference type="AlphaFoldDB" id="A0A225DXN6"/>
<keyword evidence="2" id="KW-1185">Reference proteome</keyword>
<gene>
    <name evidence="1" type="ORF">FRUB_02897</name>
</gene>